<name>A0A381YDS4_9ZZZZ</name>
<gene>
    <name evidence="1" type="ORF">METZ01_LOCUS128063</name>
</gene>
<reference evidence="1" key="1">
    <citation type="submission" date="2018-05" db="EMBL/GenBank/DDBJ databases">
        <authorList>
            <person name="Lanie J.A."/>
            <person name="Ng W.-L."/>
            <person name="Kazmierczak K.M."/>
            <person name="Andrzejewski T.M."/>
            <person name="Davidsen T.M."/>
            <person name="Wayne K.J."/>
            <person name="Tettelin H."/>
            <person name="Glass J.I."/>
            <person name="Rusch D."/>
            <person name="Podicherti R."/>
            <person name="Tsui H.-C.T."/>
            <person name="Winkler M.E."/>
        </authorList>
    </citation>
    <scope>NUCLEOTIDE SEQUENCE</scope>
</reference>
<dbReference type="EMBL" id="UINC01018004">
    <property type="protein sequence ID" value="SVA75209.1"/>
    <property type="molecule type" value="Genomic_DNA"/>
</dbReference>
<sequence length="127" mass="15035">VRKIFVRFILPILIFCTICLNPFSNLFAQKLTPELIACYQSAQARYECFMKQREGELERAKAIDALRRSILEAKEELRFELVNREKKQRVKERKEMMKQVEISRSRNISHKGEKYSINYGYAIEASP</sequence>
<accession>A0A381YDS4</accession>
<organism evidence="1">
    <name type="scientific">marine metagenome</name>
    <dbReference type="NCBI Taxonomy" id="408172"/>
    <lineage>
        <taxon>unclassified sequences</taxon>
        <taxon>metagenomes</taxon>
        <taxon>ecological metagenomes</taxon>
    </lineage>
</organism>
<proteinExistence type="predicted"/>
<evidence type="ECO:0000313" key="1">
    <source>
        <dbReference type="EMBL" id="SVA75209.1"/>
    </source>
</evidence>
<protein>
    <submittedName>
        <fullName evidence="1">Uncharacterized protein</fullName>
    </submittedName>
</protein>
<feature type="non-terminal residue" evidence="1">
    <location>
        <position position="1"/>
    </location>
</feature>
<dbReference type="AlphaFoldDB" id="A0A381YDS4"/>